<keyword evidence="2" id="KW-0560">Oxidoreductase</keyword>
<keyword evidence="6" id="KW-1185">Reference proteome</keyword>
<accession>A0A7K3W248</accession>
<dbReference type="EMBL" id="JAAGWF010000010">
    <property type="protein sequence ID" value="NEK58433.1"/>
    <property type="molecule type" value="Genomic_DNA"/>
</dbReference>
<keyword evidence="3" id="KW-0786">Thiamine pyrophosphate</keyword>
<reference evidence="5 6" key="1">
    <citation type="submission" date="2020-02" db="EMBL/GenBank/DDBJ databases">
        <title>Geodermatophilus sabuli CPCC 205279 I12A-02694.</title>
        <authorList>
            <person name="Jiang Z."/>
        </authorList>
    </citation>
    <scope>NUCLEOTIDE SEQUENCE [LARGE SCALE GENOMIC DNA]</scope>
    <source>
        <strain evidence="5 6">I12A-02694</strain>
    </source>
</reference>
<evidence type="ECO:0000313" key="5">
    <source>
        <dbReference type="EMBL" id="NEK58433.1"/>
    </source>
</evidence>
<evidence type="ECO:0000259" key="4">
    <source>
        <dbReference type="Pfam" id="PF00676"/>
    </source>
</evidence>
<dbReference type="RefSeq" id="WP_163481801.1">
    <property type="nucleotide sequence ID" value="NZ_JAAGWF010000010.1"/>
</dbReference>
<keyword evidence="5" id="KW-0670">Pyruvate</keyword>
<organism evidence="5 6">
    <name type="scientific">Geodermatophilus sabuli</name>
    <dbReference type="NCBI Taxonomy" id="1564158"/>
    <lineage>
        <taxon>Bacteria</taxon>
        <taxon>Bacillati</taxon>
        <taxon>Actinomycetota</taxon>
        <taxon>Actinomycetes</taxon>
        <taxon>Geodermatophilales</taxon>
        <taxon>Geodermatophilaceae</taxon>
        <taxon>Geodermatophilus</taxon>
    </lineage>
</organism>
<dbReference type="AlphaFoldDB" id="A0A7K3W248"/>
<dbReference type="GO" id="GO:0009083">
    <property type="term" value="P:branched-chain amino acid catabolic process"/>
    <property type="evidence" value="ECO:0007669"/>
    <property type="project" value="TreeGrafter"/>
</dbReference>
<name>A0A7K3W248_9ACTN</name>
<evidence type="ECO:0000256" key="3">
    <source>
        <dbReference type="ARBA" id="ARBA00023052"/>
    </source>
</evidence>
<dbReference type="Proteomes" id="UP000470246">
    <property type="component" value="Unassembled WGS sequence"/>
</dbReference>
<dbReference type="Gene3D" id="3.40.50.970">
    <property type="match status" value="1"/>
</dbReference>
<dbReference type="Pfam" id="PF00676">
    <property type="entry name" value="E1_dh"/>
    <property type="match status" value="1"/>
</dbReference>
<evidence type="ECO:0000313" key="6">
    <source>
        <dbReference type="Proteomes" id="UP000470246"/>
    </source>
</evidence>
<dbReference type="PANTHER" id="PTHR43380:SF1">
    <property type="entry name" value="2-OXOISOVALERATE DEHYDROGENASE SUBUNIT ALPHA, MITOCHONDRIAL"/>
    <property type="match status" value="1"/>
</dbReference>
<evidence type="ECO:0000256" key="1">
    <source>
        <dbReference type="ARBA" id="ARBA00001964"/>
    </source>
</evidence>
<dbReference type="GO" id="GO:0016624">
    <property type="term" value="F:oxidoreductase activity, acting on the aldehyde or oxo group of donors, disulfide as acceptor"/>
    <property type="evidence" value="ECO:0007669"/>
    <property type="project" value="InterPro"/>
</dbReference>
<dbReference type="InterPro" id="IPR050771">
    <property type="entry name" value="Alpha-ketoacid_DH_E1_comp"/>
</dbReference>
<comment type="cofactor">
    <cofactor evidence="1">
        <name>thiamine diphosphate</name>
        <dbReference type="ChEBI" id="CHEBI:58937"/>
    </cofactor>
</comment>
<gene>
    <name evidence="5" type="primary">pdhA</name>
    <name evidence="5" type="ORF">GCU56_11170</name>
</gene>
<dbReference type="SUPFAM" id="SSF52518">
    <property type="entry name" value="Thiamin diphosphate-binding fold (THDP-binding)"/>
    <property type="match status" value="1"/>
</dbReference>
<dbReference type="NCBIfam" id="TIGR03181">
    <property type="entry name" value="PDH_E1_alph_x"/>
    <property type="match status" value="1"/>
</dbReference>
<evidence type="ECO:0000256" key="2">
    <source>
        <dbReference type="ARBA" id="ARBA00023002"/>
    </source>
</evidence>
<proteinExistence type="predicted"/>
<protein>
    <submittedName>
        <fullName evidence="5">Pyruvate dehydrogenase (Acetyl-transferring) E1 component subunit alpha</fullName>
    </submittedName>
</protein>
<sequence length="367" mass="39317">MSQPLIDPPGQDDPGVQLLTPGGRRVADPGHPLDVDLPTVQGLLRDMTLLRRFDSEATALQRQGELGLWASCLGQEAAQVGAGRALAPADFAFTSYREHGVAWCRGIRPTQMLRFWRGSAHGGWDPRAAGMGNYTVIIGAQALHAVGYAMGIQRDGADAAAMAFFGDGATSQGDVAEAFTFAAVSSAPVVFFCQNNQWAISEPLSRQTRVPLWQRAHGFGFPGVRVDGNDVLAVLAVTRAALAQARAGGGPTLIEAFTYRMAAHTTSDDPSRYRDAAEVDQWRARDPLLRVERYLRAEGVGDAWFDDLGAEADDLAEGIRSGARALPDTDPLAVFDLVYAEPHPAMARQQAELAAHLASFTGPREPG</sequence>
<comment type="caution">
    <text evidence="5">The sequence shown here is derived from an EMBL/GenBank/DDBJ whole genome shotgun (WGS) entry which is preliminary data.</text>
</comment>
<dbReference type="InterPro" id="IPR001017">
    <property type="entry name" value="DH_E1"/>
</dbReference>
<feature type="domain" description="Dehydrogenase E1 component" evidence="4">
    <location>
        <begin position="46"/>
        <end position="300"/>
    </location>
</feature>
<dbReference type="InterPro" id="IPR029061">
    <property type="entry name" value="THDP-binding"/>
</dbReference>
<dbReference type="GO" id="GO:0000287">
    <property type="term" value="F:magnesium ion binding"/>
    <property type="evidence" value="ECO:0007669"/>
    <property type="project" value="UniProtKB-ARBA"/>
</dbReference>
<dbReference type="InterPro" id="IPR017596">
    <property type="entry name" value="PdhA/BkdA"/>
</dbReference>
<dbReference type="CDD" id="cd02000">
    <property type="entry name" value="TPP_E1_PDC_ADC_BCADC"/>
    <property type="match status" value="1"/>
</dbReference>
<dbReference type="PANTHER" id="PTHR43380">
    <property type="entry name" value="2-OXOISOVALERATE DEHYDROGENASE SUBUNIT ALPHA, MITOCHONDRIAL"/>
    <property type="match status" value="1"/>
</dbReference>